<keyword evidence="8" id="KW-0406">Ion transport</keyword>
<sequence>MTALLFNQQSHTDMEAKLPWLFLLHIIFPAVQLCEIPGGNFFHIKSLNAELLKLTEETSKAPNPSIYLALRLSDAHSLEKERQYLKRLKDVFKPSTSQSAVRYQKHPGTGQLALYLLALRATCYHMETSEDRHLVTQLKLHLDKEKKQIGPGNTGHPITSYYQYSLGVLALCVNGKKIDPRVIDKLLLAEQNNKFVHNSKLSVDTEAVAGLAFVCLREANPELRRNLGRAVQRVKGKILRAQTPEGAFGNIYSTPLAVQFLIASGLNPNEPECPKGVAALLQSLQEGKFQNALMKSQLLPVLHGKSYLDAASKECQAETESLDISTLSHSNETSKPSDKMINVYLNVERLSPPQTLYRHRLRVPQGSTLLDVLKDAKKAANKPFTFKTQDTLSGPMLTEVMGVEAQEGEHKYWKLYQAPNTVLEQGIAEYVPQNAESILLKFVPW</sequence>
<evidence type="ECO:0000256" key="4">
    <source>
        <dbReference type="ARBA" id="ARBA00022448"/>
    </source>
</evidence>
<evidence type="ECO:0000256" key="14">
    <source>
        <dbReference type="ARBA" id="ARBA00041463"/>
    </source>
</evidence>
<dbReference type="GO" id="GO:0005615">
    <property type="term" value="C:extracellular space"/>
    <property type="evidence" value="ECO:0007669"/>
    <property type="project" value="Ensembl"/>
</dbReference>
<evidence type="ECO:0000256" key="8">
    <source>
        <dbReference type="ARBA" id="ARBA00023065"/>
    </source>
</evidence>
<keyword evidence="5" id="KW-0964">Secreted</keyword>
<feature type="disulfide bond" evidence="16">
    <location>
        <begin position="172"/>
        <end position="215"/>
    </location>
</feature>
<dbReference type="InterPro" id="IPR008930">
    <property type="entry name" value="Terpenoid_cyclase/PrenylTrfase"/>
</dbReference>
<feature type="binding site" evidence="15">
    <location>
        <position position="204"/>
    </location>
    <ligand>
        <name>cyanocob(III)alamin</name>
        <dbReference type="ChEBI" id="CHEBI:17439"/>
    </ligand>
</feature>
<reference evidence="18" key="1">
    <citation type="submission" date="2025-08" db="UniProtKB">
        <authorList>
            <consortium name="Ensembl"/>
        </authorList>
    </citation>
    <scope>IDENTIFICATION</scope>
</reference>
<evidence type="ECO:0000256" key="7">
    <source>
        <dbReference type="ARBA" id="ARBA00022729"/>
    </source>
</evidence>
<comment type="similarity">
    <text evidence="2">Belongs to the eukaryotic cobalamin transport proteins family.</text>
</comment>
<feature type="binding site" evidence="15">
    <location>
        <position position="423"/>
    </location>
    <ligand>
        <name>cyanocob(III)alamin</name>
        <dbReference type="ChEBI" id="CHEBI:17439"/>
    </ligand>
</feature>
<evidence type="ECO:0000256" key="1">
    <source>
        <dbReference type="ARBA" id="ARBA00004613"/>
    </source>
</evidence>
<evidence type="ECO:0000259" key="17">
    <source>
        <dbReference type="Pfam" id="PF14478"/>
    </source>
</evidence>
<organism evidence="18 19">
    <name type="scientific">Salvator merianae</name>
    <name type="common">Argentine black and white tegu</name>
    <name type="synonym">Tupinambis merianae</name>
    <dbReference type="NCBI Taxonomy" id="96440"/>
    <lineage>
        <taxon>Eukaryota</taxon>
        <taxon>Metazoa</taxon>
        <taxon>Chordata</taxon>
        <taxon>Craniata</taxon>
        <taxon>Vertebrata</taxon>
        <taxon>Euteleostomi</taxon>
        <taxon>Lepidosauria</taxon>
        <taxon>Squamata</taxon>
        <taxon>Bifurcata</taxon>
        <taxon>Unidentata</taxon>
        <taxon>Episquamata</taxon>
        <taxon>Laterata</taxon>
        <taxon>Teiioidea</taxon>
        <taxon>Teiidae</taxon>
        <taxon>Salvator</taxon>
    </lineage>
</organism>
<comment type="subunit">
    <text evidence="12">Interacts with CD320 (via LDL-receptor class A domains).</text>
</comment>
<keyword evidence="3" id="KW-0171">Cobalt transport</keyword>
<dbReference type="Gene3D" id="1.50.10.20">
    <property type="match status" value="1"/>
</dbReference>
<dbReference type="InterPro" id="IPR051588">
    <property type="entry name" value="Cobalamin_Transport"/>
</dbReference>
<dbReference type="SUPFAM" id="SSF48239">
    <property type="entry name" value="Terpenoid cyclases/Protein prenyltransferases"/>
    <property type="match status" value="1"/>
</dbReference>
<dbReference type="GeneTree" id="ENSGT00530000063370"/>
<feature type="binding site" evidence="15">
    <location>
        <position position="250"/>
    </location>
    <ligand>
        <name>cyanocob(III)alamin</name>
        <dbReference type="ChEBI" id="CHEBI:17439"/>
    </ligand>
</feature>
<dbReference type="PANTHER" id="PTHR10559:SF14">
    <property type="entry name" value="TRANSCOBALAMIN-2"/>
    <property type="match status" value="1"/>
</dbReference>
<proteinExistence type="inferred from homology"/>
<dbReference type="GO" id="GO:0140104">
    <property type="term" value="F:molecular carrier activity"/>
    <property type="evidence" value="ECO:0007669"/>
    <property type="project" value="Ensembl"/>
</dbReference>
<evidence type="ECO:0000256" key="15">
    <source>
        <dbReference type="PIRSR" id="PIRSR602157-1"/>
    </source>
</evidence>
<evidence type="ECO:0000256" key="10">
    <source>
        <dbReference type="ARBA" id="ARBA00023285"/>
    </source>
</evidence>
<evidence type="ECO:0000256" key="13">
    <source>
        <dbReference type="ARBA" id="ARBA00040958"/>
    </source>
</evidence>
<keyword evidence="4" id="KW-0813">Transport</keyword>
<dbReference type="Proteomes" id="UP000694421">
    <property type="component" value="Unplaced"/>
</dbReference>
<keyword evidence="6" id="KW-0479">Metal-binding</keyword>
<feature type="binding site" evidence="15">
    <location>
        <position position="297"/>
    </location>
    <ligand>
        <name>cyanocob(III)alamin</name>
        <dbReference type="ChEBI" id="CHEBI:17439"/>
    </ligand>
</feature>
<evidence type="ECO:0000256" key="5">
    <source>
        <dbReference type="ARBA" id="ARBA00022525"/>
    </source>
</evidence>
<dbReference type="OMA" id="QCVKDSG"/>
<keyword evidence="10 15" id="KW-0170">Cobalt</keyword>
<evidence type="ECO:0000256" key="3">
    <source>
        <dbReference type="ARBA" id="ARBA00022426"/>
    </source>
</evidence>
<keyword evidence="9 16" id="KW-1015">Disulfide bond</keyword>
<evidence type="ECO:0000256" key="11">
    <source>
        <dbReference type="ARBA" id="ARBA00037184"/>
    </source>
</evidence>
<dbReference type="PANTHER" id="PTHR10559">
    <property type="entry name" value="TRANSCOBALAMIN-1/GASTRIC INTRINSIC FACTOR"/>
    <property type="match status" value="1"/>
</dbReference>
<evidence type="ECO:0000256" key="12">
    <source>
        <dbReference type="ARBA" id="ARBA00038518"/>
    </source>
</evidence>
<evidence type="ECO:0000256" key="16">
    <source>
        <dbReference type="PIRSR" id="PIRSR602157-2"/>
    </source>
</evidence>
<dbReference type="GO" id="GO:0031419">
    <property type="term" value="F:cobalamin binding"/>
    <property type="evidence" value="ECO:0007669"/>
    <property type="project" value="Ensembl"/>
</dbReference>
<evidence type="ECO:0000256" key="6">
    <source>
        <dbReference type="ARBA" id="ARBA00022723"/>
    </source>
</evidence>
<feature type="binding site" evidence="15">
    <location>
        <begin position="413"/>
        <end position="415"/>
    </location>
    <ligand>
        <name>cyanocob(III)alamin</name>
        <dbReference type="ChEBI" id="CHEBI:17439"/>
    </ligand>
</feature>
<accession>A0A8D0KHN4</accession>
<comment type="subcellular location">
    <subcellularLocation>
        <location evidence="1">Secreted</location>
    </subcellularLocation>
</comment>
<protein>
    <recommendedName>
        <fullName evidence="13">Transcobalamin-2</fullName>
    </recommendedName>
    <alternativeName>
        <fullName evidence="14">Transcobalamin II</fullName>
    </alternativeName>
</protein>
<reference evidence="18" key="2">
    <citation type="submission" date="2025-09" db="UniProtKB">
        <authorList>
            <consortium name="Ensembl"/>
        </authorList>
    </citation>
    <scope>IDENTIFICATION</scope>
</reference>
<dbReference type="InterPro" id="IPR002157">
    <property type="entry name" value="Cbl-bd_prot"/>
</dbReference>
<dbReference type="GO" id="GO:0009897">
    <property type="term" value="C:external side of plasma membrane"/>
    <property type="evidence" value="ECO:0007669"/>
    <property type="project" value="Ensembl"/>
</dbReference>
<name>A0A8D0KHN4_SALMN</name>
<evidence type="ECO:0000256" key="9">
    <source>
        <dbReference type="ARBA" id="ARBA00023157"/>
    </source>
</evidence>
<feature type="domain" description="Transcobalamin-like C-terminal" evidence="17">
    <location>
        <begin position="366"/>
        <end position="442"/>
    </location>
</feature>
<dbReference type="GO" id="GO:0015889">
    <property type="term" value="P:cobalamin transport"/>
    <property type="evidence" value="ECO:0007669"/>
    <property type="project" value="Ensembl"/>
</dbReference>
<comment type="function">
    <text evidence="11">Primary vitamin B12-binding and transport protein. Delivers cobalamin to cells.</text>
</comment>
<feature type="disulfide bond" evidence="16">
    <location>
        <begin position="34"/>
        <end position="273"/>
    </location>
</feature>
<dbReference type="Ensembl" id="ENSSMRT00000027318.1">
    <property type="protein sequence ID" value="ENSSMRP00000023334.1"/>
    <property type="gene ID" value="ENSSMRG00000018120.1"/>
</dbReference>
<evidence type="ECO:0000313" key="18">
    <source>
        <dbReference type="Ensembl" id="ENSSMRP00000023334.1"/>
    </source>
</evidence>
<dbReference type="InterPro" id="IPR027954">
    <property type="entry name" value="Transcobalamin-like_C"/>
</dbReference>
<dbReference type="GO" id="GO:0140355">
    <property type="term" value="F:cargo receptor ligand activity"/>
    <property type="evidence" value="ECO:0007669"/>
    <property type="project" value="Ensembl"/>
</dbReference>
<dbReference type="GO" id="GO:0006824">
    <property type="term" value="P:cobalt ion transport"/>
    <property type="evidence" value="ECO:0007669"/>
    <property type="project" value="UniProtKB-KW"/>
</dbReference>
<dbReference type="Pfam" id="PF14478">
    <property type="entry name" value="DUF4430"/>
    <property type="match status" value="1"/>
</dbReference>
<evidence type="ECO:0000256" key="2">
    <source>
        <dbReference type="ARBA" id="ARBA00006449"/>
    </source>
</evidence>
<evidence type="ECO:0000313" key="19">
    <source>
        <dbReference type="Proteomes" id="UP000694421"/>
    </source>
</evidence>
<feature type="binding site" evidence="15">
    <location>
        <begin position="159"/>
        <end position="163"/>
    </location>
    <ligand>
        <name>cyanocob(III)alamin</name>
        <dbReference type="ChEBI" id="CHEBI:17439"/>
    </ligand>
</feature>
<dbReference type="Pfam" id="PF01122">
    <property type="entry name" value="Cobalamin_bind"/>
    <property type="match status" value="1"/>
</dbReference>
<dbReference type="Gene3D" id="2.170.130.30">
    <property type="match status" value="1"/>
</dbReference>
<keyword evidence="7" id="KW-0732">Signal</keyword>
<keyword evidence="19" id="KW-1185">Reference proteome</keyword>
<feature type="binding site" evidence="15">
    <location>
        <position position="445"/>
    </location>
    <ligand>
        <name>cyanocob(III)alamin</name>
        <dbReference type="ChEBI" id="CHEBI:17439"/>
    </ligand>
</feature>
<dbReference type="AlphaFoldDB" id="A0A8D0KHN4"/>
<dbReference type="GO" id="GO:0046872">
    <property type="term" value="F:metal ion binding"/>
    <property type="evidence" value="ECO:0007669"/>
    <property type="project" value="UniProtKB-KW"/>
</dbReference>